<dbReference type="PROSITE" id="PS01124">
    <property type="entry name" value="HTH_ARAC_FAMILY_2"/>
    <property type="match status" value="1"/>
</dbReference>
<dbReference type="InterPro" id="IPR009057">
    <property type="entry name" value="Homeodomain-like_sf"/>
</dbReference>
<evidence type="ECO:0000313" key="7">
    <source>
        <dbReference type="Proteomes" id="UP000248330"/>
    </source>
</evidence>
<dbReference type="PANTHER" id="PTHR47894:SF1">
    <property type="entry name" value="HTH-TYPE TRANSCRIPTIONAL REGULATOR VQSM"/>
    <property type="match status" value="1"/>
</dbReference>
<protein>
    <submittedName>
        <fullName evidence="6">AraC-like DNA-binding protein</fullName>
    </submittedName>
</protein>
<dbReference type="RefSeq" id="WP_110266819.1">
    <property type="nucleotide sequence ID" value="NZ_CAKZQT010000026.1"/>
</dbReference>
<reference evidence="6 7" key="1">
    <citation type="submission" date="2018-04" db="EMBL/GenBank/DDBJ databases">
        <title>Genomic Encyclopedia of Type Strains, Phase IV (KMG-IV): sequencing the most valuable type-strain genomes for metagenomic binning, comparative biology and taxonomic classification.</title>
        <authorList>
            <person name="Goeker M."/>
        </authorList>
    </citation>
    <scope>NUCLEOTIDE SEQUENCE [LARGE SCALE GENOMIC DNA]</scope>
    <source>
        <strain evidence="6 7">DSM 104150</strain>
    </source>
</reference>
<dbReference type="PRINTS" id="PR00032">
    <property type="entry name" value="HTHARAC"/>
</dbReference>
<gene>
    <name evidence="6" type="ORF">C8D93_11454</name>
</gene>
<dbReference type="SUPFAM" id="SSF46689">
    <property type="entry name" value="Homeodomain-like"/>
    <property type="match status" value="1"/>
</dbReference>
<evidence type="ECO:0000256" key="1">
    <source>
        <dbReference type="ARBA" id="ARBA00023015"/>
    </source>
</evidence>
<organism evidence="6 7">
    <name type="scientific">Sinimarinibacterium flocculans</name>
    <dbReference type="NCBI Taxonomy" id="985250"/>
    <lineage>
        <taxon>Bacteria</taxon>
        <taxon>Pseudomonadati</taxon>
        <taxon>Pseudomonadota</taxon>
        <taxon>Gammaproteobacteria</taxon>
        <taxon>Nevskiales</taxon>
        <taxon>Nevskiaceae</taxon>
        <taxon>Sinimarinibacterium</taxon>
    </lineage>
</organism>
<dbReference type="InterPro" id="IPR020449">
    <property type="entry name" value="Tscrpt_reg_AraC-type_HTH"/>
</dbReference>
<dbReference type="GO" id="GO:0005829">
    <property type="term" value="C:cytosol"/>
    <property type="evidence" value="ECO:0007669"/>
    <property type="project" value="TreeGrafter"/>
</dbReference>
<dbReference type="InterPro" id="IPR018060">
    <property type="entry name" value="HTH_AraC"/>
</dbReference>
<dbReference type="OrthoDB" id="5818519at2"/>
<dbReference type="Gene3D" id="1.10.10.60">
    <property type="entry name" value="Homeodomain-like"/>
    <property type="match status" value="1"/>
</dbReference>
<feature type="domain" description="HTH araC/xylS-type" evidence="5">
    <location>
        <begin position="246"/>
        <end position="347"/>
    </location>
</feature>
<evidence type="ECO:0000256" key="2">
    <source>
        <dbReference type="ARBA" id="ARBA00023125"/>
    </source>
</evidence>
<name>A0A318E618_9GAMM</name>
<keyword evidence="3" id="KW-0804">Transcription</keyword>
<evidence type="ECO:0000313" key="6">
    <source>
        <dbReference type="EMBL" id="PXV63990.1"/>
    </source>
</evidence>
<accession>A0A318E618</accession>
<dbReference type="SMART" id="SM00342">
    <property type="entry name" value="HTH_ARAC"/>
    <property type="match status" value="1"/>
</dbReference>
<proteinExistence type="predicted"/>
<evidence type="ECO:0000256" key="4">
    <source>
        <dbReference type="SAM" id="MobiDB-lite"/>
    </source>
</evidence>
<dbReference type="AlphaFoldDB" id="A0A318E618"/>
<dbReference type="GO" id="GO:0003700">
    <property type="term" value="F:DNA-binding transcription factor activity"/>
    <property type="evidence" value="ECO:0007669"/>
    <property type="project" value="InterPro"/>
</dbReference>
<comment type="caution">
    <text evidence="6">The sequence shown here is derived from an EMBL/GenBank/DDBJ whole genome shotgun (WGS) entry which is preliminary data.</text>
</comment>
<dbReference type="Pfam" id="PF12833">
    <property type="entry name" value="HTH_18"/>
    <property type="match status" value="1"/>
</dbReference>
<sequence>MPASASVRSPAVGAVEVPARYYARAAEVLVRQGVDVARVLRAARVSAERIGHPDATMRLDQVEALVAEAFAQTGRADYSLDVGRALKLSSHSLLGYGMLSSPTADYALRLAARFFKLIMPTFRMRYRAGGGQAEILFQPTVSMSALCLQFHLEVVAAATYWELRELLEKRVPPYELSFSIAEPVHAARYAELAGARVHFGREAAPGVRMRFDTDFSTDTLALSDPTSLRMAEARCNTLVRKAVAGGRVSDWVQMMLRESGEGMPTLVELAHTLNLSPRTLDRYLAREGAGFRQLQREARHRRALVLLEAGELGITEIAYELGYSDAANFTRAFRREAGVAPSAWRRSPRRPAVTAASEPTRS</sequence>
<dbReference type="InterPro" id="IPR032687">
    <property type="entry name" value="AraC-type_N"/>
</dbReference>
<dbReference type="GO" id="GO:0000976">
    <property type="term" value="F:transcription cis-regulatory region binding"/>
    <property type="evidence" value="ECO:0007669"/>
    <property type="project" value="TreeGrafter"/>
</dbReference>
<keyword evidence="2 6" id="KW-0238">DNA-binding</keyword>
<dbReference type="EMBL" id="QICN01000014">
    <property type="protein sequence ID" value="PXV63990.1"/>
    <property type="molecule type" value="Genomic_DNA"/>
</dbReference>
<evidence type="ECO:0000259" key="5">
    <source>
        <dbReference type="PROSITE" id="PS01124"/>
    </source>
</evidence>
<keyword evidence="1" id="KW-0805">Transcription regulation</keyword>
<dbReference type="PANTHER" id="PTHR47894">
    <property type="entry name" value="HTH-TYPE TRANSCRIPTIONAL REGULATOR GADX"/>
    <property type="match status" value="1"/>
</dbReference>
<keyword evidence="7" id="KW-1185">Reference proteome</keyword>
<dbReference type="Pfam" id="PF12625">
    <property type="entry name" value="Arabinose_bd"/>
    <property type="match status" value="1"/>
</dbReference>
<feature type="region of interest" description="Disordered" evidence="4">
    <location>
        <begin position="340"/>
        <end position="362"/>
    </location>
</feature>
<evidence type="ECO:0000256" key="3">
    <source>
        <dbReference type="ARBA" id="ARBA00023163"/>
    </source>
</evidence>
<dbReference type="Proteomes" id="UP000248330">
    <property type="component" value="Unassembled WGS sequence"/>
</dbReference>